<evidence type="ECO:0000256" key="1">
    <source>
        <dbReference type="SAM" id="MobiDB-lite"/>
    </source>
</evidence>
<sequence>MGRDGQFGDEMNERRNSARTRRPSCPDARVVGSSPHPSASAGSFPLPVLLSAPESRSASPRVNKNFAYCYPSSELFSPSTQRSFPLAGTSPFEVGIDGRWDSCIWWEGGSGGLLVRRSRRVDPVLWMARIGTLGHQPLELPPSSPRSSILSHPSPSTPSHPGPSTLPTRSIDSCPFPFIDFCPSPFIASFPSPFFPIYPIEHSSNMLPALVSLLSRLLLLLVLVCLLSPFPFDIAFSSAIASSLSSSASPSSSIAFILFYRLPPVLLLYCLLSLAFLPLFAFLLSPAFPSSLLYVPLHIPHPHLPLSQAHVHLFSILAPSSPS</sequence>
<keyword evidence="2" id="KW-0812">Transmembrane</keyword>
<feature type="region of interest" description="Disordered" evidence="1">
    <location>
        <begin position="137"/>
        <end position="165"/>
    </location>
</feature>
<keyword evidence="2" id="KW-0472">Membrane</keyword>
<evidence type="ECO:0000256" key="2">
    <source>
        <dbReference type="SAM" id="Phobius"/>
    </source>
</evidence>
<dbReference type="EMBL" id="ML178872">
    <property type="protein sequence ID" value="TFK95869.1"/>
    <property type="molecule type" value="Genomic_DNA"/>
</dbReference>
<feature type="compositionally biased region" description="Low complexity" evidence="1">
    <location>
        <begin position="30"/>
        <end position="42"/>
    </location>
</feature>
<dbReference type="Proteomes" id="UP000305067">
    <property type="component" value="Unassembled WGS sequence"/>
</dbReference>
<name>A0A5C3Q4A4_9AGAR</name>
<gene>
    <name evidence="3" type="ORF">BDV98DRAFT_346404</name>
</gene>
<keyword evidence="2" id="KW-1133">Transmembrane helix</keyword>
<dbReference type="AlphaFoldDB" id="A0A5C3Q4A4"/>
<evidence type="ECO:0000313" key="4">
    <source>
        <dbReference type="Proteomes" id="UP000305067"/>
    </source>
</evidence>
<keyword evidence="4" id="KW-1185">Reference proteome</keyword>
<accession>A0A5C3Q4A4</accession>
<feature type="transmembrane region" description="Helical" evidence="2">
    <location>
        <begin position="266"/>
        <end position="284"/>
    </location>
</feature>
<protein>
    <submittedName>
        <fullName evidence="3">Uncharacterized protein</fullName>
    </submittedName>
</protein>
<evidence type="ECO:0000313" key="3">
    <source>
        <dbReference type="EMBL" id="TFK95869.1"/>
    </source>
</evidence>
<proteinExistence type="predicted"/>
<feature type="region of interest" description="Disordered" evidence="1">
    <location>
        <begin position="1"/>
        <end position="42"/>
    </location>
</feature>
<organism evidence="3 4">
    <name type="scientific">Pterulicium gracile</name>
    <dbReference type="NCBI Taxonomy" id="1884261"/>
    <lineage>
        <taxon>Eukaryota</taxon>
        <taxon>Fungi</taxon>
        <taxon>Dikarya</taxon>
        <taxon>Basidiomycota</taxon>
        <taxon>Agaricomycotina</taxon>
        <taxon>Agaricomycetes</taxon>
        <taxon>Agaricomycetidae</taxon>
        <taxon>Agaricales</taxon>
        <taxon>Pleurotineae</taxon>
        <taxon>Pterulaceae</taxon>
        <taxon>Pterulicium</taxon>
    </lineage>
</organism>
<feature type="compositionally biased region" description="Low complexity" evidence="1">
    <location>
        <begin position="145"/>
        <end position="154"/>
    </location>
</feature>
<reference evidence="3 4" key="1">
    <citation type="journal article" date="2019" name="Nat. Ecol. Evol.">
        <title>Megaphylogeny resolves global patterns of mushroom evolution.</title>
        <authorList>
            <person name="Varga T."/>
            <person name="Krizsan K."/>
            <person name="Foldi C."/>
            <person name="Dima B."/>
            <person name="Sanchez-Garcia M."/>
            <person name="Sanchez-Ramirez S."/>
            <person name="Szollosi G.J."/>
            <person name="Szarkandi J.G."/>
            <person name="Papp V."/>
            <person name="Albert L."/>
            <person name="Andreopoulos W."/>
            <person name="Angelini C."/>
            <person name="Antonin V."/>
            <person name="Barry K.W."/>
            <person name="Bougher N.L."/>
            <person name="Buchanan P."/>
            <person name="Buyck B."/>
            <person name="Bense V."/>
            <person name="Catcheside P."/>
            <person name="Chovatia M."/>
            <person name="Cooper J."/>
            <person name="Damon W."/>
            <person name="Desjardin D."/>
            <person name="Finy P."/>
            <person name="Geml J."/>
            <person name="Haridas S."/>
            <person name="Hughes K."/>
            <person name="Justo A."/>
            <person name="Karasinski D."/>
            <person name="Kautmanova I."/>
            <person name="Kiss B."/>
            <person name="Kocsube S."/>
            <person name="Kotiranta H."/>
            <person name="LaButti K.M."/>
            <person name="Lechner B.E."/>
            <person name="Liimatainen K."/>
            <person name="Lipzen A."/>
            <person name="Lukacs Z."/>
            <person name="Mihaltcheva S."/>
            <person name="Morgado L.N."/>
            <person name="Niskanen T."/>
            <person name="Noordeloos M.E."/>
            <person name="Ohm R.A."/>
            <person name="Ortiz-Santana B."/>
            <person name="Ovrebo C."/>
            <person name="Racz N."/>
            <person name="Riley R."/>
            <person name="Savchenko A."/>
            <person name="Shiryaev A."/>
            <person name="Soop K."/>
            <person name="Spirin V."/>
            <person name="Szebenyi C."/>
            <person name="Tomsovsky M."/>
            <person name="Tulloss R.E."/>
            <person name="Uehling J."/>
            <person name="Grigoriev I.V."/>
            <person name="Vagvolgyi C."/>
            <person name="Papp T."/>
            <person name="Martin F.M."/>
            <person name="Miettinen O."/>
            <person name="Hibbett D.S."/>
            <person name="Nagy L.G."/>
        </authorList>
    </citation>
    <scope>NUCLEOTIDE SEQUENCE [LARGE SCALE GENOMIC DNA]</scope>
    <source>
        <strain evidence="3 4">CBS 309.79</strain>
    </source>
</reference>